<comment type="subcellular location">
    <subcellularLocation>
        <location evidence="1">Membrane</location>
        <topology evidence="1">Multi-pass membrane protein</topology>
    </subcellularLocation>
</comment>
<proteinExistence type="predicted"/>
<dbReference type="AlphaFoldDB" id="A0A9X1HXZ2"/>
<evidence type="ECO:0000313" key="7">
    <source>
        <dbReference type="Proteomes" id="UP001139199"/>
    </source>
</evidence>
<reference evidence="6" key="1">
    <citation type="submission" date="2021-10" db="EMBL/GenBank/DDBJ databases">
        <title>Tamlana sargassums sp. nov., and Tamlana laminarinivorans sp. nov., two new bacteria isolated from the brown alga.</title>
        <authorList>
            <person name="Li J."/>
        </authorList>
    </citation>
    <scope>NUCLEOTIDE SEQUENCE</scope>
    <source>
        <strain evidence="6">PT2-4</strain>
    </source>
</reference>
<keyword evidence="3 5" id="KW-1133">Transmembrane helix</keyword>
<dbReference type="EMBL" id="JAJAPW010000001">
    <property type="protein sequence ID" value="MCB4797836.1"/>
    <property type="molecule type" value="Genomic_DNA"/>
</dbReference>
<dbReference type="Proteomes" id="UP001139199">
    <property type="component" value="Unassembled WGS sequence"/>
</dbReference>
<dbReference type="RefSeq" id="WP_226540843.1">
    <property type="nucleotide sequence ID" value="NZ_JAJAPW010000001.1"/>
</dbReference>
<gene>
    <name evidence="6" type="ORF">LG649_03210</name>
</gene>
<organism evidence="6 7">
    <name type="scientific">Neotamlana laminarinivorans</name>
    <dbReference type="NCBI Taxonomy" id="2883124"/>
    <lineage>
        <taxon>Bacteria</taxon>
        <taxon>Pseudomonadati</taxon>
        <taxon>Bacteroidota</taxon>
        <taxon>Flavobacteriia</taxon>
        <taxon>Flavobacteriales</taxon>
        <taxon>Flavobacteriaceae</taxon>
        <taxon>Neotamlana</taxon>
    </lineage>
</organism>
<sequence length="120" mass="13197">METNYYTLKRTDNQLLALTHLSQLLTCLTGFGGLIVPLIIWATQKDNVEGLDIHGKSIINFQLSIVAYSVLSIPLILLFGLGILTLIFIGILAFVMPIINTIKASNGELPSYPLSFNFIS</sequence>
<dbReference type="Pfam" id="PF09685">
    <property type="entry name" value="MamF_MmsF"/>
    <property type="match status" value="1"/>
</dbReference>
<evidence type="ECO:0000256" key="3">
    <source>
        <dbReference type="ARBA" id="ARBA00022989"/>
    </source>
</evidence>
<feature type="transmembrane region" description="Helical" evidence="5">
    <location>
        <begin position="63"/>
        <end position="96"/>
    </location>
</feature>
<keyword evidence="4 5" id="KW-0472">Membrane</keyword>
<evidence type="ECO:0000256" key="5">
    <source>
        <dbReference type="SAM" id="Phobius"/>
    </source>
</evidence>
<dbReference type="InterPro" id="IPR019109">
    <property type="entry name" value="MamF_MmsF"/>
</dbReference>
<protein>
    <submittedName>
        <fullName evidence="6">DUF4870 domain-containing protein</fullName>
    </submittedName>
</protein>
<comment type="caution">
    <text evidence="6">The sequence shown here is derived from an EMBL/GenBank/DDBJ whole genome shotgun (WGS) entry which is preliminary data.</text>
</comment>
<accession>A0A9X1HXZ2</accession>
<feature type="transmembrane region" description="Helical" evidence="5">
    <location>
        <begin position="20"/>
        <end position="42"/>
    </location>
</feature>
<evidence type="ECO:0000313" key="6">
    <source>
        <dbReference type="EMBL" id="MCB4797836.1"/>
    </source>
</evidence>
<evidence type="ECO:0000256" key="4">
    <source>
        <dbReference type="ARBA" id="ARBA00023136"/>
    </source>
</evidence>
<evidence type="ECO:0000256" key="1">
    <source>
        <dbReference type="ARBA" id="ARBA00004141"/>
    </source>
</evidence>
<keyword evidence="7" id="KW-1185">Reference proteome</keyword>
<keyword evidence="2 5" id="KW-0812">Transmembrane</keyword>
<evidence type="ECO:0000256" key="2">
    <source>
        <dbReference type="ARBA" id="ARBA00022692"/>
    </source>
</evidence>
<name>A0A9X1HXZ2_9FLAO</name>